<keyword evidence="5" id="KW-0863">Zinc-finger</keyword>
<dbReference type="PANTHER" id="PTHR48092">
    <property type="entry name" value="KNIRPS-RELATED PROTEIN-RELATED"/>
    <property type="match status" value="1"/>
</dbReference>
<evidence type="ECO:0000256" key="11">
    <source>
        <dbReference type="ARBA" id="ARBA00023170"/>
    </source>
</evidence>
<feature type="domain" description="Nuclear receptor" evidence="15">
    <location>
        <begin position="177"/>
        <end position="252"/>
    </location>
</feature>
<keyword evidence="3" id="KW-0754">Steroid-binding</keyword>
<dbReference type="Pfam" id="PF12497">
    <property type="entry name" value="ERbeta_N"/>
    <property type="match status" value="1"/>
</dbReference>
<dbReference type="SMART" id="SM00399">
    <property type="entry name" value="ZnF_C4"/>
    <property type="match status" value="1"/>
</dbReference>
<dbReference type="PROSITE" id="PS51030">
    <property type="entry name" value="NUCLEAR_REC_DBD_2"/>
    <property type="match status" value="1"/>
</dbReference>
<dbReference type="InterPro" id="IPR013088">
    <property type="entry name" value="Znf_NHR/GATA"/>
</dbReference>
<dbReference type="PRINTS" id="PR00398">
    <property type="entry name" value="STRDHORMONER"/>
</dbReference>
<keyword evidence="6" id="KW-0862">Zinc</keyword>
<dbReference type="GO" id="GO:0042562">
    <property type="term" value="F:hormone binding"/>
    <property type="evidence" value="ECO:0007669"/>
    <property type="project" value="UniProtKB-ARBA"/>
</dbReference>
<dbReference type="InterPro" id="IPR021064">
    <property type="entry name" value="ER-beta-like_N"/>
</dbReference>
<dbReference type="EMBL" id="JBHFQA010000019">
    <property type="protein sequence ID" value="KAL2082302.1"/>
    <property type="molecule type" value="Genomic_DNA"/>
</dbReference>
<dbReference type="FunFam" id="1.10.565.10:FF:000010">
    <property type="entry name" value="Estrogen receptor"/>
    <property type="match status" value="1"/>
</dbReference>
<dbReference type="SUPFAM" id="SSF48508">
    <property type="entry name" value="Nuclear receptor ligand-binding domain"/>
    <property type="match status" value="1"/>
</dbReference>
<proteinExistence type="inferred from homology"/>
<dbReference type="Gene3D" id="1.10.565.10">
    <property type="entry name" value="Retinoid X Receptor"/>
    <property type="match status" value="1"/>
</dbReference>
<dbReference type="Pfam" id="PF00104">
    <property type="entry name" value="Hormone_recep"/>
    <property type="match status" value="1"/>
</dbReference>
<keyword evidence="7 13" id="KW-0805">Transcription regulation</keyword>
<keyword evidence="18" id="KW-1185">Reference proteome</keyword>
<keyword evidence="4" id="KW-0479">Metal-binding</keyword>
<evidence type="ECO:0000256" key="3">
    <source>
        <dbReference type="ARBA" id="ARBA00022665"/>
    </source>
</evidence>
<feature type="region of interest" description="Disordered" evidence="14">
    <location>
        <begin position="568"/>
        <end position="613"/>
    </location>
</feature>
<dbReference type="Proteomes" id="UP001591681">
    <property type="component" value="Unassembled WGS sequence"/>
</dbReference>
<dbReference type="AlphaFoldDB" id="A0ABD1J579"/>
<dbReference type="FunFam" id="3.30.50.10:FF:000014">
    <property type="entry name" value="Estrogen receptor beta"/>
    <property type="match status" value="1"/>
</dbReference>
<keyword evidence="10 13" id="KW-0804">Transcription</keyword>
<evidence type="ECO:0000256" key="14">
    <source>
        <dbReference type="SAM" id="MobiDB-lite"/>
    </source>
</evidence>
<keyword evidence="9" id="KW-0238">DNA-binding</keyword>
<protein>
    <recommendedName>
        <fullName evidence="19">Estrogen receptor beta</fullName>
    </recommendedName>
</protein>
<comment type="similarity">
    <text evidence="2 13">Belongs to the nuclear hormone receptor family. NR3 subfamily.</text>
</comment>
<evidence type="ECO:0000256" key="1">
    <source>
        <dbReference type="ARBA" id="ARBA00004123"/>
    </source>
</evidence>
<dbReference type="GO" id="GO:0008270">
    <property type="term" value="F:zinc ion binding"/>
    <property type="evidence" value="ECO:0007669"/>
    <property type="project" value="UniProtKB-KW"/>
</dbReference>
<evidence type="ECO:0000313" key="18">
    <source>
        <dbReference type="Proteomes" id="UP001591681"/>
    </source>
</evidence>
<dbReference type="SMART" id="SM00430">
    <property type="entry name" value="HOLI"/>
    <property type="match status" value="1"/>
</dbReference>
<dbReference type="InterPro" id="IPR001723">
    <property type="entry name" value="Nuclear_hrmn_rcpt"/>
</dbReference>
<keyword evidence="11 13" id="KW-0675">Receptor</keyword>
<evidence type="ECO:0000256" key="8">
    <source>
        <dbReference type="ARBA" id="ARBA00023121"/>
    </source>
</evidence>
<feature type="compositionally biased region" description="Pro residues" evidence="14">
    <location>
        <begin position="578"/>
        <end position="593"/>
    </location>
</feature>
<comment type="subcellular location">
    <subcellularLocation>
        <location evidence="1 13">Nucleus</location>
    </subcellularLocation>
</comment>
<reference evidence="17 18" key="1">
    <citation type="submission" date="2024-09" db="EMBL/GenBank/DDBJ databases">
        <title>A chromosome-level genome assembly of Gray's grenadier anchovy, Coilia grayii.</title>
        <authorList>
            <person name="Fu Z."/>
        </authorList>
    </citation>
    <scope>NUCLEOTIDE SEQUENCE [LARGE SCALE GENOMIC DNA]</scope>
    <source>
        <strain evidence="17">G4</strain>
        <tissue evidence="17">Muscle</tissue>
    </source>
</reference>
<feature type="domain" description="NR LBD" evidence="16">
    <location>
        <begin position="319"/>
        <end position="556"/>
    </location>
</feature>
<evidence type="ECO:0000256" key="2">
    <source>
        <dbReference type="ARBA" id="ARBA00005413"/>
    </source>
</evidence>
<dbReference type="InterPro" id="IPR000536">
    <property type="entry name" value="Nucl_hrmn_rcpt_lig-bd"/>
</dbReference>
<dbReference type="GO" id="GO:0033993">
    <property type="term" value="P:response to lipid"/>
    <property type="evidence" value="ECO:0007669"/>
    <property type="project" value="UniProtKB-ARBA"/>
</dbReference>
<evidence type="ECO:0000256" key="10">
    <source>
        <dbReference type="ARBA" id="ARBA00023163"/>
    </source>
</evidence>
<evidence type="ECO:0000256" key="9">
    <source>
        <dbReference type="ARBA" id="ARBA00023125"/>
    </source>
</evidence>
<evidence type="ECO:0000256" key="4">
    <source>
        <dbReference type="ARBA" id="ARBA00022723"/>
    </source>
</evidence>
<evidence type="ECO:0008006" key="19">
    <source>
        <dbReference type="Google" id="ProtNLM"/>
    </source>
</evidence>
<evidence type="ECO:0000256" key="13">
    <source>
        <dbReference type="PIRNR" id="PIRNR002527"/>
    </source>
</evidence>
<evidence type="ECO:0000256" key="7">
    <source>
        <dbReference type="ARBA" id="ARBA00023015"/>
    </source>
</evidence>
<dbReference type="PIRSF" id="PIRSF500102">
    <property type="entry name" value="ER-b"/>
    <property type="match status" value="1"/>
</dbReference>
<evidence type="ECO:0000259" key="15">
    <source>
        <dbReference type="PROSITE" id="PS51030"/>
    </source>
</evidence>
<accession>A0ABD1J579</accession>
<dbReference type="InterPro" id="IPR035500">
    <property type="entry name" value="NHR-like_dom_sf"/>
</dbReference>
<gene>
    <name evidence="17" type="ORF">ACEWY4_022120</name>
</gene>
<comment type="caution">
    <text evidence="17">The sequence shown here is derived from an EMBL/GenBank/DDBJ whole genome shotgun (WGS) entry which is preliminary data.</text>
</comment>
<dbReference type="InterPro" id="IPR024178">
    <property type="entry name" value="Est_rcpt/est-rel_rcp"/>
</dbReference>
<evidence type="ECO:0000256" key="6">
    <source>
        <dbReference type="ARBA" id="ARBA00022833"/>
    </source>
</evidence>
<dbReference type="PIRSF" id="PIRSF002527">
    <property type="entry name" value="ER-like_NR"/>
    <property type="match status" value="1"/>
</dbReference>
<dbReference type="InterPro" id="IPR028355">
    <property type="entry name" value="ER-beta/gamma"/>
</dbReference>
<evidence type="ECO:0000256" key="12">
    <source>
        <dbReference type="ARBA" id="ARBA00023242"/>
    </source>
</evidence>
<dbReference type="SUPFAM" id="SSF57716">
    <property type="entry name" value="Glucocorticoid receptor-like (DNA-binding domain)"/>
    <property type="match status" value="1"/>
</dbReference>
<dbReference type="InterPro" id="IPR001628">
    <property type="entry name" value="Znf_hrmn_rcpt"/>
</dbReference>
<organism evidence="17 18">
    <name type="scientific">Coilia grayii</name>
    <name type="common">Gray's grenadier anchovy</name>
    <dbReference type="NCBI Taxonomy" id="363190"/>
    <lineage>
        <taxon>Eukaryota</taxon>
        <taxon>Metazoa</taxon>
        <taxon>Chordata</taxon>
        <taxon>Craniata</taxon>
        <taxon>Vertebrata</taxon>
        <taxon>Euteleostomi</taxon>
        <taxon>Actinopterygii</taxon>
        <taxon>Neopterygii</taxon>
        <taxon>Teleostei</taxon>
        <taxon>Clupei</taxon>
        <taxon>Clupeiformes</taxon>
        <taxon>Clupeoidei</taxon>
        <taxon>Engraulidae</taxon>
        <taxon>Coilinae</taxon>
        <taxon>Coilia</taxon>
    </lineage>
</organism>
<dbReference type="Pfam" id="PF00105">
    <property type="entry name" value="zf-C4"/>
    <property type="match status" value="1"/>
</dbReference>
<dbReference type="CDD" id="cd06949">
    <property type="entry name" value="NR_LBD_ER"/>
    <property type="match status" value="1"/>
</dbReference>
<dbReference type="GO" id="GO:0003677">
    <property type="term" value="F:DNA binding"/>
    <property type="evidence" value="ECO:0007669"/>
    <property type="project" value="UniProtKB-KW"/>
</dbReference>
<dbReference type="GO" id="GO:0005496">
    <property type="term" value="F:steroid binding"/>
    <property type="evidence" value="ECO:0007669"/>
    <property type="project" value="UniProtKB-KW"/>
</dbReference>
<name>A0ABD1J579_9TELE</name>
<dbReference type="PROSITE" id="PS51843">
    <property type="entry name" value="NR_LBD"/>
    <property type="match status" value="1"/>
</dbReference>
<feature type="region of interest" description="Disordered" evidence="14">
    <location>
        <begin position="1"/>
        <end position="29"/>
    </location>
</feature>
<dbReference type="PRINTS" id="PR00047">
    <property type="entry name" value="STROIDFINGER"/>
</dbReference>
<sequence length="613" mass="67346">MDPCSPSHHIHTTPPNPTMTQSPDRDGPLLQFQKVDSSQALARDLSPTFGAPSPALPPLESHPICIPSPYTDLGHDFGTLPFYSSGLVGYGGPSIADCPPPVRQSLSPTLFWSPPPVVHHGHASPLATAAHRSQSRLQHGQPHHGPWAELSEENRKQSAGRRGLGEERGSAGGKADMHFCAVCSDYASGYHYGVWSCEGCKAFFKRSIQGHNDYICPATNQCTIDKNRRKSCQACRLRKCYEVGMMKCGMRRDRSTYSRSSGVQPRRMSRLATMPSASVPGRGGGGGGGVAENEDEDLRRATAAVAAAAARDPSGGMLSPQQLIACILDAEPPDIYLMKDMAKPFTEANIMMSLTNLADKELVYMISWAKKIPGFVELGLLDQVHLLECCWLEVLMLGLMWRSVDQPGRLIFSPDLILTRDESSCVQGFMEIFDMLLAATARFRELKLQKEEYVCLKAMILLNSNMCLSSSEGGDGEFQGRSKLLQLLDAVTDALVWAIAKGGGSFQQQSTRLAHLLMLLSHIRHLSNKGMDHLHSMKMRKMVPVYDLLLEMLDAHIMHSSRLPLSFHPDAPHLPRDAPQPPTPLPGPRPPWSQPVEGDYRDPPDYALKTDLS</sequence>
<dbReference type="InterPro" id="IPR050200">
    <property type="entry name" value="Nuclear_hormone_rcpt_NR3"/>
</dbReference>
<keyword evidence="8" id="KW-0446">Lipid-binding</keyword>
<keyword evidence="12 13" id="KW-0539">Nucleus</keyword>
<feature type="region of interest" description="Disordered" evidence="14">
    <location>
        <begin position="124"/>
        <end position="173"/>
    </location>
</feature>
<evidence type="ECO:0000259" key="16">
    <source>
        <dbReference type="PROSITE" id="PS51843"/>
    </source>
</evidence>
<dbReference type="CDD" id="cd07171">
    <property type="entry name" value="NR_DBD_ER"/>
    <property type="match status" value="1"/>
</dbReference>
<evidence type="ECO:0000313" key="17">
    <source>
        <dbReference type="EMBL" id="KAL2082302.1"/>
    </source>
</evidence>
<dbReference type="PROSITE" id="PS00031">
    <property type="entry name" value="NUCLEAR_REC_DBD_1"/>
    <property type="match status" value="1"/>
</dbReference>
<dbReference type="Gene3D" id="3.30.50.10">
    <property type="entry name" value="Erythroid Transcription Factor GATA-1, subunit A"/>
    <property type="match status" value="1"/>
</dbReference>
<evidence type="ECO:0000256" key="5">
    <source>
        <dbReference type="ARBA" id="ARBA00022771"/>
    </source>
</evidence>
<dbReference type="GO" id="GO:0005634">
    <property type="term" value="C:nucleus"/>
    <property type="evidence" value="ECO:0007669"/>
    <property type="project" value="UniProtKB-SubCell"/>
</dbReference>